<dbReference type="Pfam" id="PF01226">
    <property type="entry name" value="Form_Nir_trans"/>
    <property type="match status" value="1"/>
</dbReference>
<evidence type="ECO:0000256" key="5">
    <source>
        <dbReference type="ARBA" id="ARBA00023136"/>
    </source>
</evidence>
<keyword evidence="2" id="KW-0813">Transport</keyword>
<dbReference type="Gene3D" id="1.20.1080.10">
    <property type="entry name" value="Glycerol uptake facilitator protein"/>
    <property type="match status" value="1"/>
</dbReference>
<organism evidence="10">
    <name type="scientific">Chloropicon roscoffensis</name>
    <dbReference type="NCBI Taxonomy" id="1461544"/>
    <lineage>
        <taxon>Eukaryota</taxon>
        <taxon>Viridiplantae</taxon>
        <taxon>Chlorophyta</taxon>
        <taxon>Chloropicophyceae</taxon>
        <taxon>Chloropicales</taxon>
        <taxon>Chloropicaceae</taxon>
        <taxon>Chloropicon</taxon>
    </lineage>
</organism>
<feature type="transmembrane region" description="Helical" evidence="8">
    <location>
        <begin position="185"/>
        <end position="208"/>
    </location>
</feature>
<dbReference type="EMBL" id="HBHZ01002408">
    <property type="protein sequence ID" value="CAE0188792.1"/>
    <property type="molecule type" value="Transcribed_RNA"/>
</dbReference>
<evidence type="ECO:0008006" key="11">
    <source>
        <dbReference type="Google" id="ProtNLM"/>
    </source>
</evidence>
<feature type="transmembrane region" description="Helical" evidence="8">
    <location>
        <begin position="102"/>
        <end position="124"/>
    </location>
</feature>
<sequence>MVATAMKMTRVRAARVKVDAGRSRDVRWARPNHVRRPAPGKPRPRCAPPAASTVPTPATAAPSSSSSSPPQAPPATLPPPAVFKAACNMSATKAVYSFDKTLVLGFLAGALIGIGGLLSSVVSGSSPGLAQANPGLASFVKGAIGLPAGLSMVILTGGELFTGNVFIMISGLLSGRVTATDLSKNWFWSFLGNFAGSVFVAGMAFLAATTASEALTAAVTKAAVSKVSAPFVTLFARGVLCNWLVCLAVWMAMASSSVAGKILSVFVPISTFVTLGFEHSVANMFLITQGIFAGADISIKQFLLGNMVPVTLGNVAGSAIFVAAAYWWAYGKNS</sequence>
<evidence type="ECO:0000256" key="4">
    <source>
        <dbReference type="ARBA" id="ARBA00022989"/>
    </source>
</evidence>
<feature type="compositionally biased region" description="Low complexity" evidence="7">
    <location>
        <begin position="48"/>
        <end position="69"/>
    </location>
</feature>
<dbReference type="GO" id="GO:0015499">
    <property type="term" value="F:formate transmembrane transporter activity"/>
    <property type="evidence" value="ECO:0007669"/>
    <property type="project" value="TreeGrafter"/>
</dbReference>
<proteinExistence type="inferred from homology"/>
<keyword evidence="5 8" id="KW-0472">Membrane</keyword>
<feature type="region of interest" description="Disordered" evidence="7">
    <location>
        <begin position="16"/>
        <end position="76"/>
    </location>
</feature>
<gene>
    <name evidence="9" type="ORF">CROS1456_LOCUS1863</name>
    <name evidence="10" type="ORF">CROS1456_LOCUS1864</name>
</gene>
<keyword evidence="4 8" id="KW-1133">Transmembrane helix</keyword>
<dbReference type="GO" id="GO:0005886">
    <property type="term" value="C:plasma membrane"/>
    <property type="evidence" value="ECO:0007669"/>
    <property type="project" value="TreeGrafter"/>
</dbReference>
<evidence type="ECO:0000256" key="8">
    <source>
        <dbReference type="SAM" id="Phobius"/>
    </source>
</evidence>
<dbReference type="AlphaFoldDB" id="A0A7S3FQE5"/>
<name>A0A7S3FQE5_9CHLO</name>
<comment type="similarity">
    <text evidence="6">Belongs to the FNT transporter (TC 1.A.16) family.</text>
</comment>
<dbReference type="PROSITE" id="PS01006">
    <property type="entry name" value="FORMATE_NITRITE_TP_2"/>
    <property type="match status" value="1"/>
</dbReference>
<dbReference type="EMBL" id="HBHZ01002409">
    <property type="protein sequence ID" value="CAE0188793.1"/>
    <property type="molecule type" value="Transcribed_RNA"/>
</dbReference>
<keyword evidence="3 8" id="KW-0812">Transmembrane</keyword>
<feature type="compositionally biased region" description="Basic and acidic residues" evidence="7">
    <location>
        <begin position="16"/>
        <end position="28"/>
    </location>
</feature>
<evidence type="ECO:0000313" key="9">
    <source>
        <dbReference type="EMBL" id="CAE0188792.1"/>
    </source>
</evidence>
<feature type="transmembrane region" description="Helical" evidence="8">
    <location>
        <begin position="262"/>
        <end position="287"/>
    </location>
</feature>
<evidence type="ECO:0000256" key="6">
    <source>
        <dbReference type="ARBA" id="ARBA00049660"/>
    </source>
</evidence>
<comment type="subcellular location">
    <subcellularLocation>
        <location evidence="1">Membrane</location>
        <topology evidence="1">Multi-pass membrane protein</topology>
    </subcellularLocation>
</comment>
<evidence type="ECO:0000256" key="2">
    <source>
        <dbReference type="ARBA" id="ARBA00022448"/>
    </source>
</evidence>
<feature type="transmembrane region" description="Helical" evidence="8">
    <location>
        <begin position="307"/>
        <end position="329"/>
    </location>
</feature>
<dbReference type="PROSITE" id="PS01005">
    <property type="entry name" value="FORMATE_NITRITE_TP_1"/>
    <property type="match status" value="1"/>
</dbReference>
<feature type="transmembrane region" description="Helical" evidence="8">
    <location>
        <begin position="144"/>
        <end position="173"/>
    </location>
</feature>
<dbReference type="FunFam" id="1.20.1080.10:FF:000011">
    <property type="entry name" value="Formate family transporter"/>
    <property type="match status" value="1"/>
</dbReference>
<protein>
    <recommendedName>
        <fullName evidence="11">Formate/nitrite transporter</fullName>
    </recommendedName>
</protein>
<accession>A0A7S3FQE5</accession>
<dbReference type="InterPro" id="IPR023271">
    <property type="entry name" value="Aquaporin-like"/>
</dbReference>
<reference evidence="10" key="1">
    <citation type="submission" date="2021-01" db="EMBL/GenBank/DDBJ databases">
        <authorList>
            <person name="Corre E."/>
            <person name="Pelletier E."/>
            <person name="Niang G."/>
            <person name="Scheremetjew M."/>
            <person name="Finn R."/>
            <person name="Kale V."/>
            <person name="Holt S."/>
            <person name="Cochrane G."/>
            <person name="Meng A."/>
            <person name="Brown T."/>
            <person name="Cohen L."/>
        </authorList>
    </citation>
    <scope>NUCLEOTIDE SEQUENCE</scope>
    <source>
        <strain evidence="10">RCC1871</strain>
    </source>
</reference>
<dbReference type="InterPro" id="IPR000292">
    <property type="entry name" value="For/NO2_transpt"/>
</dbReference>
<dbReference type="InterPro" id="IPR024002">
    <property type="entry name" value="For/NO2_transpt_CS"/>
</dbReference>
<evidence type="ECO:0000256" key="1">
    <source>
        <dbReference type="ARBA" id="ARBA00004141"/>
    </source>
</evidence>
<feature type="transmembrane region" description="Helical" evidence="8">
    <location>
        <begin position="228"/>
        <end position="250"/>
    </location>
</feature>
<evidence type="ECO:0000256" key="3">
    <source>
        <dbReference type="ARBA" id="ARBA00022692"/>
    </source>
</evidence>
<dbReference type="PANTHER" id="PTHR30520:SF6">
    <property type="entry name" value="FORMATE_NITRATE FAMILY TRANSPORTER (EUROFUNG)"/>
    <property type="match status" value="1"/>
</dbReference>
<feature type="compositionally biased region" description="Basic residues" evidence="7">
    <location>
        <begin position="30"/>
        <end position="44"/>
    </location>
</feature>
<dbReference type="PANTHER" id="PTHR30520">
    <property type="entry name" value="FORMATE TRANSPORTER-RELATED"/>
    <property type="match status" value="1"/>
</dbReference>
<evidence type="ECO:0000313" key="10">
    <source>
        <dbReference type="EMBL" id="CAE0188793.1"/>
    </source>
</evidence>
<evidence type="ECO:0000256" key="7">
    <source>
        <dbReference type="SAM" id="MobiDB-lite"/>
    </source>
</evidence>